<dbReference type="GO" id="GO:0005737">
    <property type="term" value="C:cytoplasm"/>
    <property type="evidence" value="ECO:0007669"/>
    <property type="project" value="TreeGrafter"/>
</dbReference>
<organism evidence="7 8">
    <name type="scientific">Ferrithrix thermotolerans DSM 19514</name>
    <dbReference type="NCBI Taxonomy" id="1121881"/>
    <lineage>
        <taxon>Bacteria</taxon>
        <taxon>Bacillati</taxon>
        <taxon>Actinomycetota</taxon>
        <taxon>Acidimicrobiia</taxon>
        <taxon>Acidimicrobiales</taxon>
        <taxon>Acidimicrobiaceae</taxon>
        <taxon>Ferrithrix</taxon>
    </lineage>
</organism>
<feature type="domain" description="Aminotransferase class I/classII large" evidence="6">
    <location>
        <begin position="32"/>
        <end position="383"/>
    </location>
</feature>
<keyword evidence="4 7" id="KW-0808">Transferase</keyword>
<evidence type="ECO:0000256" key="2">
    <source>
        <dbReference type="ARBA" id="ARBA00007441"/>
    </source>
</evidence>
<accession>A0A1M4U645</accession>
<dbReference type="SUPFAM" id="SSF53383">
    <property type="entry name" value="PLP-dependent transferases"/>
    <property type="match status" value="1"/>
</dbReference>
<evidence type="ECO:0000313" key="8">
    <source>
        <dbReference type="Proteomes" id="UP000184295"/>
    </source>
</evidence>
<dbReference type="RefSeq" id="WP_072789070.1">
    <property type="nucleotide sequence ID" value="NZ_FQUL01000008.1"/>
</dbReference>
<dbReference type="Proteomes" id="UP000184295">
    <property type="component" value="Unassembled WGS sequence"/>
</dbReference>
<dbReference type="GO" id="GO:0030170">
    <property type="term" value="F:pyridoxal phosphate binding"/>
    <property type="evidence" value="ECO:0007669"/>
    <property type="project" value="InterPro"/>
</dbReference>
<comment type="cofactor">
    <cofactor evidence="1">
        <name>pyridoxal 5'-phosphate</name>
        <dbReference type="ChEBI" id="CHEBI:597326"/>
    </cofactor>
</comment>
<dbReference type="FunFam" id="3.40.640.10:FF:000024">
    <property type="entry name" value="Kynurenine--oxoglutarate transaminase 3"/>
    <property type="match status" value="1"/>
</dbReference>
<dbReference type="CDD" id="cd00609">
    <property type="entry name" value="AAT_like"/>
    <property type="match status" value="1"/>
</dbReference>
<dbReference type="OrthoDB" id="9763453at2"/>
<dbReference type="EMBL" id="FQUL01000008">
    <property type="protein sequence ID" value="SHE52209.1"/>
    <property type="molecule type" value="Genomic_DNA"/>
</dbReference>
<keyword evidence="3 7" id="KW-0032">Aminotransferase</keyword>
<dbReference type="PANTHER" id="PTHR43807">
    <property type="entry name" value="FI04487P"/>
    <property type="match status" value="1"/>
</dbReference>
<name>A0A1M4U645_9ACTN</name>
<dbReference type="Pfam" id="PF00155">
    <property type="entry name" value="Aminotran_1_2"/>
    <property type="match status" value="1"/>
</dbReference>
<dbReference type="InterPro" id="IPR015421">
    <property type="entry name" value="PyrdxlP-dep_Trfase_major"/>
</dbReference>
<protein>
    <submittedName>
        <fullName evidence="7">N-succinyldiaminopimelate aminotransferase</fullName>
    </submittedName>
</protein>
<evidence type="ECO:0000256" key="4">
    <source>
        <dbReference type="ARBA" id="ARBA00022679"/>
    </source>
</evidence>
<gene>
    <name evidence="7" type="ORF">SAMN02745225_00865</name>
</gene>
<evidence type="ECO:0000256" key="5">
    <source>
        <dbReference type="ARBA" id="ARBA00022898"/>
    </source>
</evidence>
<dbReference type="InterPro" id="IPR004839">
    <property type="entry name" value="Aminotransferase_I/II_large"/>
</dbReference>
<evidence type="ECO:0000256" key="1">
    <source>
        <dbReference type="ARBA" id="ARBA00001933"/>
    </source>
</evidence>
<evidence type="ECO:0000256" key="3">
    <source>
        <dbReference type="ARBA" id="ARBA00022576"/>
    </source>
</evidence>
<evidence type="ECO:0000259" key="6">
    <source>
        <dbReference type="Pfam" id="PF00155"/>
    </source>
</evidence>
<dbReference type="InterPro" id="IPR015422">
    <property type="entry name" value="PyrdxlP-dep_Trfase_small"/>
</dbReference>
<dbReference type="PANTHER" id="PTHR43807:SF20">
    <property type="entry name" value="FI04487P"/>
    <property type="match status" value="1"/>
</dbReference>
<dbReference type="NCBIfam" id="NF005855">
    <property type="entry name" value="PRK07777.1"/>
    <property type="match status" value="1"/>
</dbReference>
<sequence>MSFGNPFLVSRMQGFDTTIFATMSELAAKRGAINLGQGFPDFDGPEPIRDVAVAAIREGRNQYPPARGILRLRKAISYHQELFYGLKYDPESEVLVTAGATEAIAASLLALIEPGDEVLVFEPFYDSYQAAITMAQGVVVPVPLDQPSWSFDADHLKSLVTDRTKAVLINTPHNPTGKVFTEHELGILADLCVRNNLIAITDEVYEHLVFEGAHIPLATFPGMRDRTITISSAAKTFSLTGWKIGWICATQQLLDAVLTTKQFLTYVNGGPFQEGIAFGLENGTTFTSQISQTLKPQRDVLIETLRKTGLAVCDTAGTYFVVTDISALESYDATLFCMELPNKAGVVAIPMEVFYKDRGRGRTLVRWAFCKSPATMATAVERLLALEI</sequence>
<dbReference type="Gene3D" id="3.90.1150.10">
    <property type="entry name" value="Aspartate Aminotransferase, domain 1"/>
    <property type="match status" value="1"/>
</dbReference>
<dbReference type="AlphaFoldDB" id="A0A1M4U645"/>
<dbReference type="Gene3D" id="3.40.640.10">
    <property type="entry name" value="Type I PLP-dependent aspartate aminotransferase-like (Major domain)"/>
    <property type="match status" value="1"/>
</dbReference>
<dbReference type="STRING" id="1121881.SAMN02745225_00865"/>
<evidence type="ECO:0000313" key="7">
    <source>
        <dbReference type="EMBL" id="SHE52209.1"/>
    </source>
</evidence>
<proteinExistence type="inferred from homology"/>
<reference evidence="8" key="1">
    <citation type="submission" date="2016-11" db="EMBL/GenBank/DDBJ databases">
        <authorList>
            <person name="Varghese N."/>
            <person name="Submissions S."/>
        </authorList>
    </citation>
    <scope>NUCLEOTIDE SEQUENCE [LARGE SCALE GENOMIC DNA]</scope>
    <source>
        <strain evidence="8">DSM 19514</strain>
    </source>
</reference>
<dbReference type="InterPro" id="IPR051326">
    <property type="entry name" value="Kynurenine-oxoglutarate_AT"/>
</dbReference>
<keyword evidence="5" id="KW-0663">Pyridoxal phosphate</keyword>
<keyword evidence="8" id="KW-1185">Reference proteome</keyword>
<dbReference type="GO" id="GO:0016212">
    <property type="term" value="F:kynurenine-oxoglutarate transaminase activity"/>
    <property type="evidence" value="ECO:0007669"/>
    <property type="project" value="TreeGrafter"/>
</dbReference>
<comment type="similarity">
    <text evidence="2">Belongs to the class-I pyridoxal-phosphate-dependent aminotransferase family.</text>
</comment>
<dbReference type="InterPro" id="IPR015424">
    <property type="entry name" value="PyrdxlP-dep_Trfase"/>
</dbReference>